<dbReference type="Proteomes" id="UP000634136">
    <property type="component" value="Unassembled WGS sequence"/>
</dbReference>
<keyword evidence="2" id="KW-1185">Reference proteome</keyword>
<protein>
    <submittedName>
        <fullName evidence="1">Uncharacterized protein</fullName>
    </submittedName>
</protein>
<reference evidence="1" key="1">
    <citation type="submission" date="2020-09" db="EMBL/GenBank/DDBJ databases">
        <title>Genome-Enabled Discovery of Anthraquinone Biosynthesis in Senna tora.</title>
        <authorList>
            <person name="Kang S.-H."/>
            <person name="Pandey R.P."/>
            <person name="Lee C.-M."/>
            <person name="Sim J.-S."/>
            <person name="Jeong J.-T."/>
            <person name="Choi B.-S."/>
            <person name="Jung M."/>
            <person name="Ginzburg D."/>
            <person name="Zhao K."/>
            <person name="Won S.Y."/>
            <person name="Oh T.-J."/>
            <person name="Yu Y."/>
            <person name="Kim N.-H."/>
            <person name="Lee O.R."/>
            <person name="Lee T.-H."/>
            <person name="Bashyal P."/>
            <person name="Kim T.-S."/>
            <person name="Lee W.-H."/>
            <person name="Kawkins C."/>
            <person name="Kim C.-K."/>
            <person name="Kim J.S."/>
            <person name="Ahn B.O."/>
            <person name="Rhee S.Y."/>
            <person name="Sohng J.K."/>
        </authorList>
    </citation>
    <scope>NUCLEOTIDE SEQUENCE</scope>
    <source>
        <tissue evidence="1">Leaf</tissue>
    </source>
</reference>
<dbReference type="EMBL" id="JAAIUW010000005">
    <property type="protein sequence ID" value="KAF7829939.1"/>
    <property type="molecule type" value="Genomic_DNA"/>
</dbReference>
<name>A0A834WSJ1_9FABA</name>
<proteinExistence type="predicted"/>
<dbReference type="AlphaFoldDB" id="A0A834WSJ1"/>
<gene>
    <name evidence="1" type="ORF">G2W53_012272</name>
</gene>
<evidence type="ECO:0000313" key="2">
    <source>
        <dbReference type="Proteomes" id="UP000634136"/>
    </source>
</evidence>
<accession>A0A834WSJ1</accession>
<sequence length="83" mass="9821">MKASRFTGFDSDLLDLELDHTISRLSSNDDGNFCVGPCTTAEIAFDFYVVERWWRHRYGSGRGQERREPQEIRIESVKYEWDK</sequence>
<organism evidence="1 2">
    <name type="scientific">Senna tora</name>
    <dbReference type="NCBI Taxonomy" id="362788"/>
    <lineage>
        <taxon>Eukaryota</taxon>
        <taxon>Viridiplantae</taxon>
        <taxon>Streptophyta</taxon>
        <taxon>Embryophyta</taxon>
        <taxon>Tracheophyta</taxon>
        <taxon>Spermatophyta</taxon>
        <taxon>Magnoliopsida</taxon>
        <taxon>eudicotyledons</taxon>
        <taxon>Gunneridae</taxon>
        <taxon>Pentapetalae</taxon>
        <taxon>rosids</taxon>
        <taxon>fabids</taxon>
        <taxon>Fabales</taxon>
        <taxon>Fabaceae</taxon>
        <taxon>Caesalpinioideae</taxon>
        <taxon>Cassia clade</taxon>
        <taxon>Senna</taxon>
    </lineage>
</organism>
<comment type="caution">
    <text evidence="1">The sequence shown here is derived from an EMBL/GenBank/DDBJ whole genome shotgun (WGS) entry which is preliminary data.</text>
</comment>
<evidence type="ECO:0000313" key="1">
    <source>
        <dbReference type="EMBL" id="KAF7829939.1"/>
    </source>
</evidence>